<gene>
    <name evidence="3" type="ORF">IAA70_06985</name>
</gene>
<organism evidence="3 4">
    <name type="scientific">Candidatus Avoscillospira stercoripullorum</name>
    <dbReference type="NCBI Taxonomy" id="2840709"/>
    <lineage>
        <taxon>Bacteria</taxon>
        <taxon>Bacillati</taxon>
        <taxon>Bacillota</taxon>
        <taxon>Clostridia</taxon>
        <taxon>Eubacteriales</taxon>
        <taxon>Oscillospiraceae</taxon>
        <taxon>Oscillospiraceae incertae sedis</taxon>
        <taxon>Candidatus Avoscillospira</taxon>
    </lineage>
</organism>
<evidence type="ECO:0008006" key="5">
    <source>
        <dbReference type="Google" id="ProtNLM"/>
    </source>
</evidence>
<dbReference type="EMBL" id="DVGD01000228">
    <property type="protein sequence ID" value="HIR10131.1"/>
    <property type="molecule type" value="Genomic_DNA"/>
</dbReference>
<evidence type="ECO:0000256" key="2">
    <source>
        <dbReference type="SAM" id="SignalP"/>
    </source>
</evidence>
<evidence type="ECO:0000313" key="4">
    <source>
        <dbReference type="Proteomes" id="UP000824258"/>
    </source>
</evidence>
<protein>
    <recommendedName>
        <fullName evidence="5">Transglutaminase-like domain-containing protein</fullName>
    </recommendedName>
</protein>
<dbReference type="PROSITE" id="PS51257">
    <property type="entry name" value="PROKAR_LIPOPROTEIN"/>
    <property type="match status" value="1"/>
</dbReference>
<accession>A0A9D1A8U3</accession>
<evidence type="ECO:0000256" key="1">
    <source>
        <dbReference type="SAM" id="MobiDB-lite"/>
    </source>
</evidence>
<name>A0A9D1A8U3_9FIRM</name>
<feature type="compositionally biased region" description="Acidic residues" evidence="1">
    <location>
        <begin position="377"/>
        <end position="392"/>
    </location>
</feature>
<evidence type="ECO:0000313" key="3">
    <source>
        <dbReference type="EMBL" id="HIR10131.1"/>
    </source>
</evidence>
<dbReference type="Proteomes" id="UP000824258">
    <property type="component" value="Unassembled WGS sequence"/>
</dbReference>
<sequence>MSRRLIVPLLALLCLLSGCNAWRNDDYLSLSPHSTATTQTASPDAVTVENYLELKNAILGFIREGQANGTIRVTNYDGDVEADLSEAAYEVSKLDPLGAYAVDYMTHDLVRIVSYYEIHISITFRRTAEEIAAIEPVSTEAQLQSKLHEAINRCDSRLTVRMSNYQEPDIQAMVDEYCAENPGTVIEKPTLTVSAYPDTGTVRVLEIDFGYTETPQALAEKAEAVGESVDAAAEYIRYRDSDRGKAELLFTYLMERFSYVSGESSTPLYDALCSGVATPLGLSQAWQLICDQAGVECYTVSGLKDGESYTWNIISADGYFRHVDLYRCVLERGTLVLESDGEMSGYYWSQEDYPVCEPEPTVPVTVDPPEAPAETPPAEEPEPEDPQPEEPTEPPAETPDESQPHPDGDGAQAAV</sequence>
<feature type="chain" id="PRO_5039652532" description="Transglutaminase-like domain-containing protein" evidence="2">
    <location>
        <begin position="24"/>
        <end position="415"/>
    </location>
</feature>
<reference evidence="3" key="2">
    <citation type="journal article" date="2021" name="PeerJ">
        <title>Extensive microbial diversity within the chicken gut microbiome revealed by metagenomics and culture.</title>
        <authorList>
            <person name="Gilroy R."/>
            <person name="Ravi A."/>
            <person name="Getino M."/>
            <person name="Pursley I."/>
            <person name="Horton D.L."/>
            <person name="Alikhan N.F."/>
            <person name="Baker D."/>
            <person name="Gharbi K."/>
            <person name="Hall N."/>
            <person name="Watson M."/>
            <person name="Adriaenssens E.M."/>
            <person name="Foster-Nyarko E."/>
            <person name="Jarju S."/>
            <person name="Secka A."/>
            <person name="Antonio M."/>
            <person name="Oren A."/>
            <person name="Chaudhuri R.R."/>
            <person name="La Ragione R."/>
            <person name="Hildebrand F."/>
            <person name="Pallen M.J."/>
        </authorList>
    </citation>
    <scope>NUCLEOTIDE SEQUENCE</scope>
    <source>
        <strain evidence="3">ChiHjej9B8-7071</strain>
    </source>
</reference>
<dbReference type="AlphaFoldDB" id="A0A9D1A8U3"/>
<proteinExistence type="predicted"/>
<comment type="caution">
    <text evidence="3">The sequence shown here is derived from an EMBL/GenBank/DDBJ whole genome shotgun (WGS) entry which is preliminary data.</text>
</comment>
<feature type="compositionally biased region" description="Low complexity" evidence="1">
    <location>
        <begin position="358"/>
        <end position="368"/>
    </location>
</feature>
<feature type="signal peptide" evidence="2">
    <location>
        <begin position="1"/>
        <end position="23"/>
    </location>
</feature>
<reference evidence="3" key="1">
    <citation type="submission" date="2020-10" db="EMBL/GenBank/DDBJ databases">
        <authorList>
            <person name="Gilroy R."/>
        </authorList>
    </citation>
    <scope>NUCLEOTIDE SEQUENCE</scope>
    <source>
        <strain evidence="3">ChiHjej9B8-7071</strain>
    </source>
</reference>
<keyword evidence="2" id="KW-0732">Signal</keyword>
<feature type="region of interest" description="Disordered" evidence="1">
    <location>
        <begin position="358"/>
        <end position="415"/>
    </location>
</feature>